<gene>
    <name evidence="1" type="ORF">RPERSI_LOCUS29401</name>
</gene>
<sequence>KNGKHLEDLTVYDMIQSYNIEDEVSNSTVEELIFDPHIGILLLQYRKVLEEMKNHYIEQDSQ</sequence>
<protein>
    <submittedName>
        <fullName evidence="1">12896_t:CDS:1</fullName>
    </submittedName>
</protein>
<evidence type="ECO:0000313" key="2">
    <source>
        <dbReference type="Proteomes" id="UP000789920"/>
    </source>
</evidence>
<dbReference type="EMBL" id="CAJVQC010110841">
    <property type="protein sequence ID" value="CAG8835031.1"/>
    <property type="molecule type" value="Genomic_DNA"/>
</dbReference>
<evidence type="ECO:0000313" key="1">
    <source>
        <dbReference type="EMBL" id="CAG8835031.1"/>
    </source>
</evidence>
<feature type="non-terminal residue" evidence="1">
    <location>
        <position position="1"/>
    </location>
</feature>
<name>A0ACA9SBZ1_9GLOM</name>
<accession>A0ACA9SBZ1</accession>
<organism evidence="1 2">
    <name type="scientific">Racocetra persica</name>
    <dbReference type="NCBI Taxonomy" id="160502"/>
    <lineage>
        <taxon>Eukaryota</taxon>
        <taxon>Fungi</taxon>
        <taxon>Fungi incertae sedis</taxon>
        <taxon>Mucoromycota</taxon>
        <taxon>Glomeromycotina</taxon>
        <taxon>Glomeromycetes</taxon>
        <taxon>Diversisporales</taxon>
        <taxon>Gigasporaceae</taxon>
        <taxon>Racocetra</taxon>
    </lineage>
</organism>
<dbReference type="Proteomes" id="UP000789920">
    <property type="component" value="Unassembled WGS sequence"/>
</dbReference>
<reference evidence="1" key="1">
    <citation type="submission" date="2021-06" db="EMBL/GenBank/DDBJ databases">
        <authorList>
            <person name="Kallberg Y."/>
            <person name="Tangrot J."/>
            <person name="Rosling A."/>
        </authorList>
    </citation>
    <scope>NUCLEOTIDE SEQUENCE</scope>
    <source>
        <strain evidence="1">MA461A</strain>
    </source>
</reference>
<comment type="caution">
    <text evidence="1">The sequence shown here is derived from an EMBL/GenBank/DDBJ whole genome shotgun (WGS) entry which is preliminary data.</text>
</comment>
<keyword evidence="2" id="KW-1185">Reference proteome</keyword>
<proteinExistence type="predicted"/>